<evidence type="ECO:0000256" key="1">
    <source>
        <dbReference type="ARBA" id="ARBA00010211"/>
    </source>
</evidence>
<dbReference type="AlphaFoldDB" id="A0A845M389"/>
<evidence type="ECO:0000259" key="3">
    <source>
        <dbReference type="Pfam" id="PF01557"/>
    </source>
</evidence>
<dbReference type="Pfam" id="PF01557">
    <property type="entry name" value="FAA_hydrolase"/>
    <property type="match status" value="1"/>
</dbReference>
<sequence>MSEYKLGMGHVDGVHTPLVLVGKDIYRLSDILKGHAPATLEEVFANWKAMDQTIGTSVVSPDASPLQADAVTFLTPLSNPRKVVCIGTNYHDHVEEMKVTSLPDFPYAFLRPQTCLAAHGEEVALPTGAKMNDWEAELGIVIGQAYGPGDTRDPMEAVAGYTVINDVSARDWIASRPFVGIDWVMQKAWDGFQPTGPWITPARFVEDPDNLDIELTVNGAVKQKSNTGNMIFGVAPILRHLAGIMTLEPGDIIATGTPAGVGYGQHPQEFLASGDTVKVTVAGLGTLENRFV</sequence>
<dbReference type="Proteomes" id="UP000467322">
    <property type="component" value="Unassembled WGS sequence"/>
</dbReference>
<gene>
    <name evidence="4" type="ORF">GQE99_11710</name>
</gene>
<accession>A0A845M389</accession>
<evidence type="ECO:0000313" key="5">
    <source>
        <dbReference type="Proteomes" id="UP000467322"/>
    </source>
</evidence>
<keyword evidence="2" id="KW-0479">Metal-binding</keyword>
<comment type="similarity">
    <text evidence="1">Belongs to the FAH family.</text>
</comment>
<dbReference type="GO" id="GO:0046872">
    <property type="term" value="F:metal ion binding"/>
    <property type="evidence" value="ECO:0007669"/>
    <property type="project" value="UniProtKB-KW"/>
</dbReference>
<keyword evidence="4" id="KW-0378">Hydrolase</keyword>
<name>A0A845M389_9RHOB</name>
<dbReference type="FunFam" id="3.90.850.10:FF:000002">
    <property type="entry name" value="2-hydroxyhepta-2,4-diene-1,7-dioate isomerase"/>
    <property type="match status" value="1"/>
</dbReference>
<dbReference type="Gene3D" id="3.90.850.10">
    <property type="entry name" value="Fumarylacetoacetase-like, C-terminal domain"/>
    <property type="match status" value="1"/>
</dbReference>
<dbReference type="RefSeq" id="WP_161351819.1">
    <property type="nucleotide sequence ID" value="NZ_WTUX01000013.1"/>
</dbReference>
<dbReference type="PANTHER" id="PTHR42796">
    <property type="entry name" value="FUMARYLACETOACETATE HYDROLASE DOMAIN-CONTAINING PROTEIN 2A-RELATED"/>
    <property type="match status" value="1"/>
</dbReference>
<comment type="caution">
    <text evidence="4">The sequence shown here is derived from an EMBL/GenBank/DDBJ whole genome shotgun (WGS) entry which is preliminary data.</text>
</comment>
<feature type="domain" description="Fumarylacetoacetase-like C-terminal" evidence="3">
    <location>
        <begin position="82"/>
        <end position="291"/>
    </location>
</feature>
<dbReference type="GO" id="GO:0016853">
    <property type="term" value="F:isomerase activity"/>
    <property type="evidence" value="ECO:0007669"/>
    <property type="project" value="UniProtKB-ARBA"/>
</dbReference>
<keyword evidence="5" id="KW-1185">Reference proteome</keyword>
<dbReference type="GO" id="GO:0016787">
    <property type="term" value="F:hydrolase activity"/>
    <property type="evidence" value="ECO:0007669"/>
    <property type="project" value="UniProtKB-KW"/>
</dbReference>
<proteinExistence type="inferred from homology"/>
<evidence type="ECO:0000256" key="2">
    <source>
        <dbReference type="ARBA" id="ARBA00022723"/>
    </source>
</evidence>
<organism evidence="4 5">
    <name type="scientific">Maritimibacter harenae</name>
    <dbReference type="NCBI Taxonomy" id="2606218"/>
    <lineage>
        <taxon>Bacteria</taxon>
        <taxon>Pseudomonadati</taxon>
        <taxon>Pseudomonadota</taxon>
        <taxon>Alphaproteobacteria</taxon>
        <taxon>Rhodobacterales</taxon>
        <taxon>Roseobacteraceae</taxon>
        <taxon>Maritimibacter</taxon>
    </lineage>
</organism>
<dbReference type="InterPro" id="IPR051121">
    <property type="entry name" value="FAH"/>
</dbReference>
<reference evidence="4 5" key="1">
    <citation type="submission" date="2019-12" db="EMBL/GenBank/DDBJ databases">
        <title>Maritimibacter sp. nov. sp. isolated from sea sand.</title>
        <authorList>
            <person name="Kim J."/>
            <person name="Jeong S.E."/>
            <person name="Jung H.S."/>
            <person name="Jeon C.O."/>
        </authorList>
    </citation>
    <scope>NUCLEOTIDE SEQUENCE [LARGE SCALE GENOMIC DNA]</scope>
    <source>
        <strain evidence="4 5">DP07</strain>
    </source>
</reference>
<evidence type="ECO:0000313" key="4">
    <source>
        <dbReference type="EMBL" id="MZR13682.1"/>
    </source>
</evidence>
<dbReference type="PANTHER" id="PTHR42796:SF4">
    <property type="entry name" value="FUMARYLACETOACETATE HYDROLASE DOMAIN-CONTAINING PROTEIN 2A"/>
    <property type="match status" value="1"/>
</dbReference>
<dbReference type="InterPro" id="IPR011234">
    <property type="entry name" value="Fumarylacetoacetase-like_C"/>
</dbReference>
<protein>
    <submittedName>
        <fullName evidence="4">FAA hydrolase family protein</fullName>
    </submittedName>
</protein>
<dbReference type="GO" id="GO:0019752">
    <property type="term" value="P:carboxylic acid metabolic process"/>
    <property type="evidence" value="ECO:0007669"/>
    <property type="project" value="UniProtKB-ARBA"/>
</dbReference>
<dbReference type="SUPFAM" id="SSF56529">
    <property type="entry name" value="FAH"/>
    <property type="match status" value="1"/>
</dbReference>
<dbReference type="InterPro" id="IPR036663">
    <property type="entry name" value="Fumarylacetoacetase_C_sf"/>
</dbReference>
<dbReference type="EMBL" id="WTUX01000013">
    <property type="protein sequence ID" value="MZR13682.1"/>
    <property type="molecule type" value="Genomic_DNA"/>
</dbReference>